<gene>
    <name evidence="2" type="ORF">E4665_07790</name>
</gene>
<dbReference type="RefSeq" id="WP_135348233.1">
    <property type="nucleotide sequence ID" value="NZ_SRJD01000007.1"/>
</dbReference>
<dbReference type="AlphaFoldDB" id="A0A4Z0GMU6"/>
<keyword evidence="1" id="KW-1133">Transmembrane helix</keyword>
<evidence type="ECO:0000256" key="1">
    <source>
        <dbReference type="SAM" id="Phobius"/>
    </source>
</evidence>
<comment type="caution">
    <text evidence="2">The sequence shown here is derived from an EMBL/GenBank/DDBJ whole genome shotgun (WGS) entry which is preliminary data.</text>
</comment>
<dbReference type="Proteomes" id="UP000298347">
    <property type="component" value="Unassembled WGS sequence"/>
</dbReference>
<name>A0A4Z0GMU6_9BACL</name>
<evidence type="ECO:0000313" key="3">
    <source>
        <dbReference type="Proteomes" id="UP000298347"/>
    </source>
</evidence>
<keyword evidence="3" id="KW-1185">Reference proteome</keyword>
<organism evidence="2 3">
    <name type="scientific">Sporolactobacillus shoreae</name>
    <dbReference type="NCBI Taxonomy" id="1465501"/>
    <lineage>
        <taxon>Bacteria</taxon>
        <taxon>Bacillati</taxon>
        <taxon>Bacillota</taxon>
        <taxon>Bacilli</taxon>
        <taxon>Bacillales</taxon>
        <taxon>Sporolactobacillaceae</taxon>
        <taxon>Sporolactobacillus</taxon>
    </lineage>
</organism>
<proteinExistence type="predicted"/>
<evidence type="ECO:0000313" key="2">
    <source>
        <dbReference type="EMBL" id="TGA98422.1"/>
    </source>
</evidence>
<accession>A0A4Z0GMU6</accession>
<keyword evidence="1" id="KW-0812">Transmembrane</keyword>
<protein>
    <submittedName>
        <fullName evidence="2">Uncharacterized protein</fullName>
    </submittedName>
</protein>
<feature type="transmembrane region" description="Helical" evidence="1">
    <location>
        <begin position="7"/>
        <end position="24"/>
    </location>
</feature>
<sequence length="66" mass="7349">MKRSYRLLIAIGLLIIMSTIVIFTTNNERVSGILLSIIAAVCILIANKDTNEAILKIIKRNNKPPK</sequence>
<feature type="transmembrane region" description="Helical" evidence="1">
    <location>
        <begin position="30"/>
        <end position="47"/>
    </location>
</feature>
<dbReference type="EMBL" id="SRJD01000007">
    <property type="protein sequence ID" value="TGA98422.1"/>
    <property type="molecule type" value="Genomic_DNA"/>
</dbReference>
<keyword evidence="1" id="KW-0472">Membrane</keyword>
<reference evidence="2 3" key="1">
    <citation type="journal article" date="2015" name="Int. J. Syst. Evol. Microbiol.">
        <title>Sporolactobacillus shoreae sp. nov. and Sporolactobacillus spathodeae sp. nov., two spore-forming lactic acid bacteria isolated from tree barks in Thailand.</title>
        <authorList>
            <person name="Thamacharoensuk T."/>
            <person name="Kitahara M."/>
            <person name="Ohkuma M."/>
            <person name="Thongchul N."/>
            <person name="Tanasupawat S."/>
        </authorList>
    </citation>
    <scope>NUCLEOTIDE SEQUENCE [LARGE SCALE GENOMIC DNA]</scope>
    <source>
        <strain evidence="2 3">BK92</strain>
    </source>
</reference>